<evidence type="ECO:0000313" key="2">
    <source>
        <dbReference type="Proteomes" id="UP000479710"/>
    </source>
</evidence>
<accession>A0A6G1D362</accession>
<protein>
    <submittedName>
        <fullName evidence="1">Uncharacterized protein</fullName>
    </submittedName>
</protein>
<dbReference type="AlphaFoldDB" id="A0A6G1D362"/>
<sequence>MAKRRPGPGWVERMLEMRPLIAREGLGTQLKSRLSGAERQRGRHQEEMTCVRAASLLGRMATGTRSESVCASTGASPAAAPVGTDRNYKISSIVDDFCDTVCTLADEAKN</sequence>
<evidence type="ECO:0000313" key="1">
    <source>
        <dbReference type="EMBL" id="KAF0906564.1"/>
    </source>
</evidence>
<dbReference type="Proteomes" id="UP000479710">
    <property type="component" value="Unassembled WGS sequence"/>
</dbReference>
<dbReference type="EMBL" id="SPHZ02000007">
    <property type="protein sequence ID" value="KAF0906564.1"/>
    <property type="molecule type" value="Genomic_DNA"/>
</dbReference>
<proteinExistence type="predicted"/>
<organism evidence="1 2">
    <name type="scientific">Oryza meyeriana var. granulata</name>
    <dbReference type="NCBI Taxonomy" id="110450"/>
    <lineage>
        <taxon>Eukaryota</taxon>
        <taxon>Viridiplantae</taxon>
        <taxon>Streptophyta</taxon>
        <taxon>Embryophyta</taxon>
        <taxon>Tracheophyta</taxon>
        <taxon>Spermatophyta</taxon>
        <taxon>Magnoliopsida</taxon>
        <taxon>Liliopsida</taxon>
        <taxon>Poales</taxon>
        <taxon>Poaceae</taxon>
        <taxon>BOP clade</taxon>
        <taxon>Oryzoideae</taxon>
        <taxon>Oryzeae</taxon>
        <taxon>Oryzinae</taxon>
        <taxon>Oryza</taxon>
        <taxon>Oryza meyeriana</taxon>
    </lineage>
</organism>
<keyword evidence="2" id="KW-1185">Reference proteome</keyword>
<gene>
    <name evidence="1" type="ORF">E2562_012018</name>
</gene>
<comment type="caution">
    <text evidence="1">The sequence shown here is derived from an EMBL/GenBank/DDBJ whole genome shotgun (WGS) entry which is preliminary data.</text>
</comment>
<name>A0A6G1D362_9ORYZ</name>
<reference evidence="1 2" key="1">
    <citation type="submission" date="2019-11" db="EMBL/GenBank/DDBJ databases">
        <title>Whole genome sequence of Oryza granulata.</title>
        <authorList>
            <person name="Li W."/>
        </authorList>
    </citation>
    <scope>NUCLEOTIDE SEQUENCE [LARGE SCALE GENOMIC DNA]</scope>
    <source>
        <strain evidence="2">cv. Menghai</strain>
        <tissue evidence="1">Leaf</tissue>
    </source>
</reference>